<dbReference type="OrthoDB" id="3674086at2759"/>
<dbReference type="AlphaFoldDB" id="A0A9P6KJZ2"/>
<evidence type="ECO:0000313" key="2">
    <source>
        <dbReference type="EMBL" id="KAF9728904.1"/>
    </source>
</evidence>
<dbReference type="EMBL" id="WJXW01000018">
    <property type="protein sequence ID" value="KAF9728904.1"/>
    <property type="molecule type" value="Genomic_DNA"/>
</dbReference>
<comment type="caution">
    <text evidence="2">The sequence shown here is derived from an EMBL/GenBank/DDBJ whole genome shotgun (WGS) entry which is preliminary data.</text>
</comment>
<dbReference type="Proteomes" id="UP000756921">
    <property type="component" value="Unassembled WGS sequence"/>
</dbReference>
<feature type="region of interest" description="Disordered" evidence="1">
    <location>
        <begin position="432"/>
        <end position="497"/>
    </location>
</feature>
<evidence type="ECO:0000256" key="1">
    <source>
        <dbReference type="SAM" id="MobiDB-lite"/>
    </source>
</evidence>
<reference evidence="2" key="1">
    <citation type="journal article" date="2020" name="Mol. Plant Microbe Interact.">
        <title>Genome Sequence of the Biocontrol Agent Coniothyrium minitans strain Conio (IMI 134523).</title>
        <authorList>
            <person name="Patel D."/>
            <person name="Shittu T.A."/>
            <person name="Baroncelli R."/>
            <person name="Muthumeenakshi S."/>
            <person name="Osborne T.H."/>
            <person name="Janganan T.K."/>
            <person name="Sreenivasaprasad S."/>
        </authorList>
    </citation>
    <scope>NUCLEOTIDE SEQUENCE</scope>
    <source>
        <strain evidence="2">Conio</strain>
    </source>
</reference>
<keyword evidence="3" id="KW-1185">Reference proteome</keyword>
<organism evidence="2 3">
    <name type="scientific">Paraphaeosphaeria minitans</name>
    <dbReference type="NCBI Taxonomy" id="565426"/>
    <lineage>
        <taxon>Eukaryota</taxon>
        <taxon>Fungi</taxon>
        <taxon>Dikarya</taxon>
        <taxon>Ascomycota</taxon>
        <taxon>Pezizomycotina</taxon>
        <taxon>Dothideomycetes</taxon>
        <taxon>Pleosporomycetidae</taxon>
        <taxon>Pleosporales</taxon>
        <taxon>Massarineae</taxon>
        <taxon>Didymosphaeriaceae</taxon>
        <taxon>Paraphaeosphaeria</taxon>
    </lineage>
</organism>
<proteinExistence type="predicted"/>
<feature type="compositionally biased region" description="Basic residues" evidence="1">
    <location>
        <begin position="531"/>
        <end position="540"/>
    </location>
</feature>
<sequence>MADDSVYPLLVDHAEARLIHRLRDWDDENEDTPERTQKLTIAGTVQLKVSVGDRDLDDTYPVPAIALIFGCAEVGLKIQEKLLSKEWIDGAGAHSREPSVEAQSHVDEGPSQLVNGDVPEETISWKKFRSEALPSYIQIVTFTIPETNLTDDRRKDLEEQFPDVTITVKEAPIFELEKDAASKDDALEANIRKQYPQATVVTAMDLPTGPRALRQIAPVSGDVETQLQDFATFMTDYPPDGTFDVNVRHDQVWGALPFSRKMDIARARAIQVGRYCLMNLQYYYLNLVNLHILARKICYSKLEFATLLQFQFTNFEQEDNLPDINKPVIKAFEHLPVDTPLCRWIAIVFSYVWNTVEDGDYEAFLQKNSGLDPVALCRFLYAVAYVRDPHTKGGNSAVMQQWCSVHDHVAGSAEDKRCMAAERACKSKLMATVNSPNKAHNGSKRPFDGSSGLKQGKKFKHNNGYPHDSRPTSISSAAKEKDMERDGDDTTDDTKYIGKDFADDMSIVSRSHGDADNIPAVPTVGTNDPPRRKRGRPRKKNLVDAASDSNAQLPTGSRMLSGLAAMISSEHLGSLPFNSDFHLSKALDEEDTESTRVSTAERLPRSEEPTSERRTYAKAHPPGFFRQHLPKSQFLTQCGVFKED</sequence>
<feature type="compositionally biased region" description="Basic and acidic residues" evidence="1">
    <location>
        <begin position="602"/>
        <end position="615"/>
    </location>
</feature>
<name>A0A9P6KJZ2_9PLEO</name>
<feature type="compositionally biased region" description="Basic and acidic residues" evidence="1">
    <location>
        <begin position="94"/>
        <end position="108"/>
    </location>
</feature>
<protein>
    <submittedName>
        <fullName evidence="2">Uncharacterized protein</fullName>
    </submittedName>
</protein>
<feature type="region of interest" description="Disordered" evidence="1">
    <location>
        <begin position="509"/>
        <end position="555"/>
    </location>
</feature>
<gene>
    <name evidence="2" type="ORF">PMIN01_13284</name>
</gene>
<evidence type="ECO:0000313" key="3">
    <source>
        <dbReference type="Proteomes" id="UP000756921"/>
    </source>
</evidence>
<accession>A0A9P6KJZ2</accession>
<feature type="region of interest" description="Disordered" evidence="1">
    <location>
        <begin position="94"/>
        <end position="116"/>
    </location>
</feature>
<feature type="region of interest" description="Disordered" evidence="1">
    <location>
        <begin position="587"/>
        <end position="626"/>
    </location>
</feature>